<name>C3ZDM6_BRAFL</name>
<dbReference type="InParanoid" id="C3ZDM6"/>
<evidence type="ECO:0000256" key="1">
    <source>
        <dbReference type="ARBA" id="ARBA00022723"/>
    </source>
</evidence>
<gene>
    <name evidence="8" type="ORF">BRAFLDRAFT_201774</name>
</gene>
<dbReference type="FunFam" id="3.30.160.60:FF:000446">
    <property type="entry name" value="Zinc finger protein"/>
    <property type="match status" value="1"/>
</dbReference>
<evidence type="ECO:0000256" key="4">
    <source>
        <dbReference type="ARBA" id="ARBA00022833"/>
    </source>
</evidence>
<feature type="non-terminal residue" evidence="8">
    <location>
        <position position="1"/>
    </location>
</feature>
<dbReference type="InterPro" id="IPR013087">
    <property type="entry name" value="Znf_C2H2_type"/>
</dbReference>
<dbReference type="SMART" id="SM00355">
    <property type="entry name" value="ZnF_C2H2"/>
    <property type="match status" value="3"/>
</dbReference>
<keyword evidence="3 6" id="KW-0863">Zinc-finger</keyword>
<dbReference type="PROSITE" id="PS50157">
    <property type="entry name" value="ZINC_FINGER_C2H2_2"/>
    <property type="match status" value="3"/>
</dbReference>
<keyword evidence="2" id="KW-0677">Repeat</keyword>
<dbReference type="InterPro" id="IPR036236">
    <property type="entry name" value="Znf_C2H2_sf"/>
</dbReference>
<keyword evidence="1" id="KW-0479">Metal-binding</keyword>
<dbReference type="eggNOG" id="KOG1721">
    <property type="taxonomic scope" value="Eukaryota"/>
</dbReference>
<evidence type="ECO:0000313" key="8">
    <source>
        <dbReference type="EMBL" id="EEN48832.1"/>
    </source>
</evidence>
<dbReference type="PANTHER" id="PTHR23235">
    <property type="entry name" value="KRUEPPEL-LIKE TRANSCRIPTION FACTOR"/>
    <property type="match status" value="1"/>
</dbReference>
<evidence type="ECO:0000256" key="5">
    <source>
        <dbReference type="ARBA" id="ARBA00023242"/>
    </source>
</evidence>
<dbReference type="FunFam" id="3.30.160.60:FF:004251">
    <property type="match status" value="1"/>
</dbReference>
<feature type="domain" description="C2H2-type" evidence="7">
    <location>
        <begin position="32"/>
        <end position="61"/>
    </location>
</feature>
<dbReference type="Pfam" id="PF00096">
    <property type="entry name" value="zf-C2H2"/>
    <property type="match status" value="1"/>
</dbReference>
<reference evidence="8" key="1">
    <citation type="journal article" date="2008" name="Nature">
        <title>The amphioxus genome and the evolution of the chordate karyotype.</title>
        <authorList>
            <consortium name="US DOE Joint Genome Institute (JGI-PGF)"/>
            <person name="Putnam N.H."/>
            <person name="Butts T."/>
            <person name="Ferrier D.E.K."/>
            <person name="Furlong R.F."/>
            <person name="Hellsten U."/>
            <person name="Kawashima T."/>
            <person name="Robinson-Rechavi M."/>
            <person name="Shoguchi E."/>
            <person name="Terry A."/>
            <person name="Yu J.-K."/>
            <person name="Benito-Gutierrez E.L."/>
            <person name="Dubchak I."/>
            <person name="Garcia-Fernandez J."/>
            <person name="Gibson-Brown J.J."/>
            <person name="Grigoriev I.V."/>
            <person name="Horton A.C."/>
            <person name="de Jong P.J."/>
            <person name="Jurka J."/>
            <person name="Kapitonov V.V."/>
            <person name="Kohara Y."/>
            <person name="Kuroki Y."/>
            <person name="Lindquist E."/>
            <person name="Lucas S."/>
            <person name="Osoegawa K."/>
            <person name="Pennacchio L.A."/>
            <person name="Salamov A.A."/>
            <person name="Satou Y."/>
            <person name="Sauka-Spengler T."/>
            <person name="Schmutz J."/>
            <person name="Shin-I T."/>
            <person name="Toyoda A."/>
            <person name="Bronner-Fraser M."/>
            <person name="Fujiyama A."/>
            <person name="Holland L.Z."/>
            <person name="Holland P.W.H."/>
            <person name="Satoh N."/>
            <person name="Rokhsar D.S."/>
        </authorList>
    </citation>
    <scope>NUCLEOTIDE SEQUENCE [LARGE SCALE GENOMIC DNA]</scope>
    <source>
        <strain evidence="8">S238N-H82</strain>
        <tissue evidence="8">Testes</tissue>
    </source>
</reference>
<keyword evidence="5" id="KW-0539">Nucleus</keyword>
<sequence>PKRHTCQDCGFSTIYRCVLVRHMSIHTGKRQFTCDVEGCNYRATNKHHLTVHMRKHTSERPSKAFPCDRCDYRAAQEISITRHMRIHAK</sequence>
<proteinExistence type="predicted"/>
<dbReference type="GO" id="GO:0003677">
    <property type="term" value="F:DNA binding"/>
    <property type="evidence" value="ECO:0007669"/>
    <property type="project" value="UniProtKB-KW"/>
</dbReference>
<dbReference type="EMBL" id="GG666612">
    <property type="protein sequence ID" value="EEN48832.1"/>
    <property type="molecule type" value="Genomic_DNA"/>
</dbReference>
<accession>C3ZDM6</accession>
<evidence type="ECO:0000256" key="6">
    <source>
        <dbReference type="PROSITE-ProRule" id="PRU00042"/>
    </source>
</evidence>
<dbReference type="SUPFAM" id="SSF57667">
    <property type="entry name" value="beta-beta-alpha zinc fingers"/>
    <property type="match status" value="2"/>
</dbReference>
<keyword evidence="4" id="KW-0862">Zinc</keyword>
<dbReference type="AlphaFoldDB" id="C3ZDM6"/>
<evidence type="ECO:0000256" key="2">
    <source>
        <dbReference type="ARBA" id="ARBA00022737"/>
    </source>
</evidence>
<dbReference type="PANTHER" id="PTHR23235:SF142">
    <property type="entry name" value="ZINC FINGER PROTEIN 384"/>
    <property type="match status" value="1"/>
</dbReference>
<evidence type="ECO:0000259" key="7">
    <source>
        <dbReference type="PROSITE" id="PS50157"/>
    </source>
</evidence>
<protein>
    <recommendedName>
        <fullName evidence="7">C2H2-type domain-containing protein</fullName>
    </recommendedName>
</protein>
<dbReference type="Gene3D" id="3.30.160.60">
    <property type="entry name" value="Classic Zinc Finger"/>
    <property type="match status" value="3"/>
</dbReference>
<evidence type="ECO:0000256" key="3">
    <source>
        <dbReference type="ARBA" id="ARBA00022771"/>
    </source>
</evidence>
<organism>
    <name type="scientific">Branchiostoma floridae</name>
    <name type="common">Florida lancelet</name>
    <name type="synonym">Amphioxus</name>
    <dbReference type="NCBI Taxonomy" id="7739"/>
    <lineage>
        <taxon>Eukaryota</taxon>
        <taxon>Metazoa</taxon>
        <taxon>Chordata</taxon>
        <taxon>Cephalochordata</taxon>
        <taxon>Leptocardii</taxon>
        <taxon>Amphioxiformes</taxon>
        <taxon>Branchiostomatidae</taxon>
        <taxon>Branchiostoma</taxon>
    </lineage>
</organism>
<dbReference type="FunFam" id="3.30.160.60:FF:003105">
    <property type="match status" value="1"/>
</dbReference>
<dbReference type="GO" id="GO:0008270">
    <property type="term" value="F:zinc ion binding"/>
    <property type="evidence" value="ECO:0007669"/>
    <property type="project" value="UniProtKB-KW"/>
</dbReference>
<feature type="domain" description="C2H2-type" evidence="7">
    <location>
        <begin position="65"/>
        <end position="89"/>
    </location>
</feature>
<feature type="domain" description="C2H2-type" evidence="7">
    <location>
        <begin position="4"/>
        <end position="31"/>
    </location>
</feature>